<reference evidence="2 3" key="1">
    <citation type="journal article" date="2015" name="Sci. Rep.">
        <title>Chromosome-level genome map provides insights into diverse defense mechanisms in the medicinal fungus Ganoderma sinense.</title>
        <authorList>
            <person name="Zhu Y."/>
            <person name="Xu J."/>
            <person name="Sun C."/>
            <person name="Zhou S."/>
            <person name="Xu H."/>
            <person name="Nelson D.R."/>
            <person name="Qian J."/>
            <person name="Song J."/>
            <person name="Luo H."/>
            <person name="Xiang L."/>
            <person name="Li Y."/>
            <person name="Xu Z."/>
            <person name="Ji A."/>
            <person name="Wang L."/>
            <person name="Lu S."/>
            <person name="Hayward A."/>
            <person name="Sun W."/>
            <person name="Li X."/>
            <person name="Schwartz D.C."/>
            <person name="Wang Y."/>
            <person name="Chen S."/>
        </authorList>
    </citation>
    <scope>NUCLEOTIDE SEQUENCE [LARGE SCALE GENOMIC DNA]</scope>
    <source>
        <strain evidence="2 3">ZZ0214-1</strain>
    </source>
</reference>
<keyword evidence="3" id="KW-1185">Reference proteome</keyword>
<gene>
    <name evidence="2" type="ORF">GSI_00689</name>
</gene>
<evidence type="ECO:0000256" key="1">
    <source>
        <dbReference type="SAM" id="MobiDB-lite"/>
    </source>
</evidence>
<evidence type="ECO:0000313" key="2">
    <source>
        <dbReference type="EMBL" id="PIL36997.1"/>
    </source>
</evidence>
<feature type="compositionally biased region" description="Acidic residues" evidence="1">
    <location>
        <begin position="119"/>
        <end position="128"/>
    </location>
</feature>
<protein>
    <submittedName>
        <fullName evidence="2">Uncharacterized protein</fullName>
    </submittedName>
</protein>
<organism evidence="2 3">
    <name type="scientific">Ganoderma sinense ZZ0214-1</name>
    <dbReference type="NCBI Taxonomy" id="1077348"/>
    <lineage>
        <taxon>Eukaryota</taxon>
        <taxon>Fungi</taxon>
        <taxon>Dikarya</taxon>
        <taxon>Basidiomycota</taxon>
        <taxon>Agaricomycotina</taxon>
        <taxon>Agaricomycetes</taxon>
        <taxon>Polyporales</taxon>
        <taxon>Polyporaceae</taxon>
        <taxon>Ganoderma</taxon>
    </lineage>
</organism>
<sequence>MPAPDRTARSFCQRSSASHSADNDGQAEDLGSDPILTRDHEDVALSNNDIAHNEYEGELSEDEGEAQGGFADEVQTSIANGDVSEAEVDNSESADLDLDPNTRDVQQSSRRPENSENIGEVEVEDDNTPDAGDVSKEGSEVHEGEEETPADDVEIPADHRAARTIFAPFRPP</sequence>
<feature type="compositionally biased region" description="Acidic residues" evidence="1">
    <location>
        <begin position="84"/>
        <end position="98"/>
    </location>
</feature>
<feature type="compositionally biased region" description="Basic and acidic residues" evidence="1">
    <location>
        <begin position="133"/>
        <end position="142"/>
    </location>
</feature>
<dbReference type="Proteomes" id="UP000230002">
    <property type="component" value="Unassembled WGS sequence"/>
</dbReference>
<comment type="caution">
    <text evidence="2">The sequence shown here is derived from an EMBL/GenBank/DDBJ whole genome shotgun (WGS) entry which is preliminary data.</text>
</comment>
<proteinExistence type="predicted"/>
<evidence type="ECO:0000313" key="3">
    <source>
        <dbReference type="Proteomes" id="UP000230002"/>
    </source>
</evidence>
<dbReference type="EMBL" id="AYKW01000001">
    <property type="protein sequence ID" value="PIL36997.1"/>
    <property type="molecule type" value="Genomic_DNA"/>
</dbReference>
<feature type="region of interest" description="Disordered" evidence="1">
    <location>
        <begin position="1"/>
        <end position="172"/>
    </location>
</feature>
<accession>A0A2G8ST92</accession>
<feature type="compositionally biased region" description="Acidic residues" evidence="1">
    <location>
        <begin position="56"/>
        <end position="65"/>
    </location>
</feature>
<dbReference type="AlphaFoldDB" id="A0A2G8ST92"/>
<feature type="compositionally biased region" description="Polar residues" evidence="1">
    <location>
        <begin position="10"/>
        <end position="20"/>
    </location>
</feature>
<name>A0A2G8ST92_9APHY</name>
<feature type="compositionally biased region" description="Acidic residues" evidence="1">
    <location>
        <begin position="143"/>
        <end position="155"/>
    </location>
</feature>